<organism evidence="1">
    <name type="scientific">Streptomyces sp. NBC_01393</name>
    <dbReference type="NCBI Taxonomy" id="2903851"/>
    <lineage>
        <taxon>Bacteria</taxon>
        <taxon>Bacillati</taxon>
        <taxon>Actinomycetota</taxon>
        <taxon>Actinomycetes</taxon>
        <taxon>Kitasatosporales</taxon>
        <taxon>Streptomycetaceae</taxon>
        <taxon>Streptomyces</taxon>
    </lineage>
</organism>
<dbReference type="EMBL" id="CP109546">
    <property type="protein sequence ID" value="WTZ10294.1"/>
    <property type="molecule type" value="Genomic_DNA"/>
</dbReference>
<evidence type="ECO:0008006" key="2">
    <source>
        <dbReference type="Google" id="ProtNLM"/>
    </source>
</evidence>
<reference evidence="1" key="1">
    <citation type="submission" date="2022-10" db="EMBL/GenBank/DDBJ databases">
        <title>The complete genomes of actinobacterial strains from the NBC collection.</title>
        <authorList>
            <person name="Joergensen T.S."/>
            <person name="Alvarez Arevalo M."/>
            <person name="Sterndorff E.B."/>
            <person name="Faurdal D."/>
            <person name="Vuksanovic O."/>
            <person name="Mourched A.-S."/>
            <person name="Charusanti P."/>
            <person name="Shaw S."/>
            <person name="Blin K."/>
            <person name="Weber T."/>
        </authorList>
    </citation>
    <scope>NUCLEOTIDE SEQUENCE</scope>
    <source>
        <strain evidence="1">NBC_01393</strain>
    </source>
</reference>
<evidence type="ECO:0000313" key="1">
    <source>
        <dbReference type="EMBL" id="WTZ10294.1"/>
    </source>
</evidence>
<gene>
    <name evidence="1" type="ORF">OG699_21210</name>
</gene>
<proteinExistence type="predicted"/>
<name>A0AAU3HZ53_9ACTN</name>
<sequence>MKKDRRVLRAVLRWTAATVVFATVCAAATYGITEMRRTDVPGLATASDGRWTYPEIQLPPLPSGSPSPFAEANKAGVHYADLRKLLLPAPEGATADKALRGADGWLPKKDFLAAYASKEDRDHVDQLLTDYALRHIAARGWTTPDGTHTRIYLLRFDTAAVVDELQRDEFTSWDFPRFELRGAASMHSDEVFAGVAQFDDIDRYAYTETKPYGAEQVRQAYLAAGDTLGLVVQSHKGSARAIPFQQTVVLQSQLLG</sequence>
<accession>A0AAU3HZ53</accession>
<protein>
    <recommendedName>
        <fullName evidence="2">Secreted protein</fullName>
    </recommendedName>
</protein>
<dbReference type="AlphaFoldDB" id="A0AAU3HZ53"/>